<gene>
    <name evidence="3" type="ORF">NLJ89_g5141</name>
</gene>
<dbReference type="Proteomes" id="UP001148786">
    <property type="component" value="Unassembled WGS sequence"/>
</dbReference>
<evidence type="ECO:0000313" key="3">
    <source>
        <dbReference type="EMBL" id="KAJ3509591.1"/>
    </source>
</evidence>
<protein>
    <recommendedName>
        <fullName evidence="2">Hyaluronan/mRNA-binding protein domain-containing protein</fullName>
    </recommendedName>
</protein>
<evidence type="ECO:0000256" key="1">
    <source>
        <dbReference type="SAM" id="MobiDB-lite"/>
    </source>
</evidence>
<feature type="compositionally biased region" description="Low complexity" evidence="1">
    <location>
        <begin position="64"/>
        <end position="73"/>
    </location>
</feature>
<organism evidence="3 4">
    <name type="scientific">Agrocybe chaxingu</name>
    <dbReference type="NCBI Taxonomy" id="84603"/>
    <lineage>
        <taxon>Eukaryota</taxon>
        <taxon>Fungi</taxon>
        <taxon>Dikarya</taxon>
        <taxon>Basidiomycota</taxon>
        <taxon>Agaricomycotina</taxon>
        <taxon>Agaricomycetes</taxon>
        <taxon>Agaricomycetidae</taxon>
        <taxon>Agaricales</taxon>
        <taxon>Agaricineae</taxon>
        <taxon>Strophariaceae</taxon>
        <taxon>Agrocybe</taxon>
    </lineage>
</organism>
<keyword evidence="4" id="KW-1185">Reference proteome</keyword>
<dbReference type="OrthoDB" id="2562681at2759"/>
<feature type="region of interest" description="Disordered" evidence="1">
    <location>
        <begin position="60"/>
        <end position="92"/>
    </location>
</feature>
<dbReference type="Pfam" id="PF04774">
    <property type="entry name" value="HABP4_PAI-RBP1"/>
    <property type="match status" value="1"/>
</dbReference>
<sequence length="144" mass="15716">MTRTARAAYPRAVIHDRHDSRSGLDTSLRKSGAGQHNWGSIANERELESAAFEDEIHDEEEVVEAATENVSSSPTSSEAEKPEIVRSTSSLSDDELEKARQFRKNAFKKTGEIDLTAIARTSAAVSTSPILRDDKITRSTSAGL</sequence>
<name>A0A9W8MX53_9AGAR</name>
<comment type="caution">
    <text evidence="3">The sequence shown here is derived from an EMBL/GenBank/DDBJ whole genome shotgun (WGS) entry which is preliminary data.</text>
</comment>
<feature type="region of interest" description="Disordered" evidence="1">
    <location>
        <begin position="124"/>
        <end position="144"/>
    </location>
</feature>
<feature type="domain" description="Hyaluronan/mRNA-binding protein" evidence="2">
    <location>
        <begin position="16"/>
        <end position="101"/>
    </location>
</feature>
<dbReference type="EMBL" id="JANKHO010000465">
    <property type="protein sequence ID" value="KAJ3509591.1"/>
    <property type="molecule type" value="Genomic_DNA"/>
</dbReference>
<feature type="region of interest" description="Disordered" evidence="1">
    <location>
        <begin position="1"/>
        <end position="41"/>
    </location>
</feature>
<evidence type="ECO:0000313" key="4">
    <source>
        <dbReference type="Proteomes" id="UP001148786"/>
    </source>
</evidence>
<feature type="compositionally biased region" description="Basic and acidic residues" evidence="1">
    <location>
        <begin position="13"/>
        <end position="22"/>
    </location>
</feature>
<reference evidence="3" key="1">
    <citation type="submission" date="2022-07" db="EMBL/GenBank/DDBJ databases">
        <title>Genome Sequence of Agrocybe chaxingu.</title>
        <authorList>
            <person name="Buettner E."/>
        </authorList>
    </citation>
    <scope>NUCLEOTIDE SEQUENCE</scope>
    <source>
        <strain evidence="3">MP-N11</strain>
    </source>
</reference>
<evidence type="ECO:0000259" key="2">
    <source>
        <dbReference type="Pfam" id="PF04774"/>
    </source>
</evidence>
<dbReference type="AlphaFoldDB" id="A0A9W8MX53"/>
<dbReference type="InterPro" id="IPR006861">
    <property type="entry name" value="HABP4_PAIRBP1-bd"/>
</dbReference>
<accession>A0A9W8MX53</accession>
<proteinExistence type="predicted"/>